<sequence length="459" mass="53726">MSSVPDLHVLERFENWKSYIEDVLPHMSFRYPLHHEETNNEKKLFFASRNKQHQEYINRLNNLDRKCRTELYIQNKKLQRESNITKSPFLGYDDQRNNLKSRIYMFLTKKIVRLSMKYAENYSEFLRTKIRHISQMIPLFDRQIVPLQCVASIYDEFFSLEFDKKKYHKILALCTYRDFIGSQLKEATKPIWVNDFPAFLSKIIEEGKKIIDQELFYFEPLNSEISLSRYLFMHHSQEGRALDKFIASSASSKFEKFSDRVVSFCLAIVPKNLSTANQDQSIALLLLYRALMDRIYTTQNTYFHSSPNFSEFWKLSSKPISQFTIPQNMLVVNDPQEEIRKVFLRDPIFNEASKILTSAIFCSSPIDILYKIHMGMIEIHKAAISNIVKRDPTPEDLKQLLGFDDLFSLLLGTILASDVPDVTQIGKIMKLFAPKACLSPLLEYANANLEAIILHFQKD</sequence>
<dbReference type="VEuPathDB" id="TrichDB:TRFO_20627"/>
<dbReference type="OrthoDB" id="10540994at2759"/>
<dbReference type="Proteomes" id="UP000179807">
    <property type="component" value="Unassembled WGS sequence"/>
</dbReference>
<accession>A0A1J4KG24</accession>
<dbReference type="EMBL" id="MLAK01000619">
    <property type="protein sequence ID" value="OHT10163.1"/>
    <property type="molecule type" value="Genomic_DNA"/>
</dbReference>
<evidence type="ECO:0008006" key="3">
    <source>
        <dbReference type="Google" id="ProtNLM"/>
    </source>
</evidence>
<evidence type="ECO:0000313" key="2">
    <source>
        <dbReference type="Proteomes" id="UP000179807"/>
    </source>
</evidence>
<protein>
    <recommendedName>
        <fullName evidence="3">VPS9 domain-containing protein</fullName>
    </recommendedName>
</protein>
<proteinExistence type="predicted"/>
<reference evidence="1" key="1">
    <citation type="submission" date="2016-10" db="EMBL/GenBank/DDBJ databases">
        <authorList>
            <person name="Benchimol M."/>
            <person name="Almeida L.G."/>
            <person name="Vasconcelos A.T."/>
            <person name="Perreira-Neves A."/>
            <person name="Rosa I.A."/>
            <person name="Tasca T."/>
            <person name="Bogo M.R."/>
            <person name="de Souza W."/>
        </authorList>
    </citation>
    <scope>NUCLEOTIDE SEQUENCE [LARGE SCALE GENOMIC DNA]</scope>
    <source>
        <strain evidence="1">K</strain>
    </source>
</reference>
<evidence type="ECO:0000313" key="1">
    <source>
        <dbReference type="EMBL" id="OHT10163.1"/>
    </source>
</evidence>
<dbReference type="AlphaFoldDB" id="A0A1J4KG24"/>
<organism evidence="1 2">
    <name type="scientific">Tritrichomonas foetus</name>
    <dbReference type="NCBI Taxonomy" id="1144522"/>
    <lineage>
        <taxon>Eukaryota</taxon>
        <taxon>Metamonada</taxon>
        <taxon>Parabasalia</taxon>
        <taxon>Tritrichomonadida</taxon>
        <taxon>Tritrichomonadidae</taxon>
        <taxon>Tritrichomonas</taxon>
    </lineage>
</organism>
<comment type="caution">
    <text evidence="1">The sequence shown here is derived from an EMBL/GenBank/DDBJ whole genome shotgun (WGS) entry which is preliminary data.</text>
</comment>
<name>A0A1J4KG24_9EUKA</name>
<keyword evidence="2" id="KW-1185">Reference proteome</keyword>
<gene>
    <name evidence="1" type="ORF">TRFO_20627</name>
</gene>
<dbReference type="RefSeq" id="XP_068363299.1">
    <property type="nucleotide sequence ID" value="XM_068501511.1"/>
</dbReference>
<dbReference type="GeneID" id="94836215"/>